<comment type="caution">
    <text evidence="2">The sequence shown here is derived from an EMBL/GenBank/DDBJ whole genome shotgun (WGS) entry which is preliminary data.</text>
</comment>
<accession>A0ABN8H2U9</accession>
<feature type="transmembrane region" description="Helical" evidence="1">
    <location>
        <begin position="9"/>
        <end position="27"/>
    </location>
</feature>
<protein>
    <submittedName>
        <fullName evidence="2">Uncharacterized protein</fullName>
    </submittedName>
</protein>
<dbReference type="Proteomes" id="UP000838821">
    <property type="component" value="Unassembled WGS sequence"/>
</dbReference>
<keyword evidence="1" id="KW-0812">Transmembrane</keyword>
<keyword evidence="3" id="KW-1185">Reference proteome</keyword>
<gene>
    <name evidence="2" type="ORF">PAECIP111891_05229</name>
</gene>
<name>A0ABN8H2U9_9BACL</name>
<keyword evidence="1" id="KW-0472">Membrane</keyword>
<evidence type="ECO:0000313" key="3">
    <source>
        <dbReference type="Proteomes" id="UP000838821"/>
    </source>
</evidence>
<evidence type="ECO:0000256" key="1">
    <source>
        <dbReference type="SAM" id="Phobius"/>
    </source>
</evidence>
<dbReference type="EMBL" id="CAKMMW010000020">
    <property type="protein sequence ID" value="CAH1221549.1"/>
    <property type="molecule type" value="Genomic_DNA"/>
</dbReference>
<keyword evidence="1" id="KW-1133">Transmembrane helix</keyword>
<sequence length="151" mass="18064">MKFHFKKTIIITLVVYPIFLFIFYLMAGFVIEAFVLFSVIFLFFLIFLFGYYWVIEGEKINKYIFFKKHIEIEISEIKLIEAYKVEEIGTIHFYLGKGPHEGEYQFILKDGIIIKSYSHCYNSNGITIGRYLNHEKRITLIEKTRYKINNS</sequence>
<reference evidence="2" key="1">
    <citation type="submission" date="2022-01" db="EMBL/GenBank/DDBJ databases">
        <authorList>
            <person name="Criscuolo A."/>
        </authorList>
    </citation>
    <scope>NUCLEOTIDE SEQUENCE</scope>
    <source>
        <strain evidence="2">CIP111891</strain>
    </source>
</reference>
<feature type="transmembrane region" description="Helical" evidence="1">
    <location>
        <begin position="33"/>
        <end position="54"/>
    </location>
</feature>
<proteinExistence type="predicted"/>
<evidence type="ECO:0000313" key="2">
    <source>
        <dbReference type="EMBL" id="CAH1221549.1"/>
    </source>
</evidence>
<organism evidence="2 3">
    <name type="scientific">Paenibacillus allorhizoplanae</name>
    <dbReference type="NCBI Taxonomy" id="2905648"/>
    <lineage>
        <taxon>Bacteria</taxon>
        <taxon>Bacillati</taxon>
        <taxon>Bacillota</taxon>
        <taxon>Bacilli</taxon>
        <taxon>Bacillales</taxon>
        <taxon>Paenibacillaceae</taxon>
        <taxon>Paenibacillus</taxon>
    </lineage>
</organism>